<keyword evidence="1" id="KW-0175">Coiled coil</keyword>
<evidence type="ECO:0000256" key="2">
    <source>
        <dbReference type="SAM" id="MobiDB-lite"/>
    </source>
</evidence>
<dbReference type="GeneID" id="36842606"/>
<evidence type="ECO:0000256" key="1">
    <source>
        <dbReference type="SAM" id="Coils"/>
    </source>
</evidence>
<accession>A0A2U7UBT1</accession>
<feature type="region of interest" description="Disordered" evidence="2">
    <location>
        <begin position="337"/>
        <end position="356"/>
    </location>
</feature>
<evidence type="ECO:0000313" key="3">
    <source>
        <dbReference type="EMBL" id="AVK75893.1"/>
    </source>
</evidence>
<gene>
    <name evidence="3" type="ORF">pneo_cds_286</name>
</gene>
<dbReference type="RefSeq" id="YP_009481896.1">
    <property type="nucleotide sequence ID" value="NC_037666.1"/>
</dbReference>
<reference evidence="3" key="1">
    <citation type="journal article" date="2018" name="Nat. Commun.">
        <title>Diversity and evolution of the emerging Pandoraviridae family.</title>
        <authorList>
            <person name="Legendre M."/>
            <person name="Fabre E."/>
            <person name="Poirot O."/>
            <person name="Jeudy S."/>
            <person name="Lartigue A."/>
            <person name="Alempic J.M."/>
            <person name="Beucher L."/>
            <person name="Philippe N."/>
            <person name="Bertaux L."/>
            <person name="Christo-Foroux E."/>
            <person name="Labadie K."/>
            <person name="Coute Y."/>
            <person name="Abergel C."/>
            <person name="Claverie J.M."/>
        </authorList>
    </citation>
    <scope>NUCLEOTIDE SEQUENCE [LARGE SCALE GENOMIC DNA]</scope>
    <source>
        <strain evidence="3">Neocaledonia</strain>
    </source>
</reference>
<name>A0A2U7UBT1_9VIRU</name>
<dbReference type="EMBL" id="MG011690">
    <property type="protein sequence ID" value="AVK75893.1"/>
    <property type="molecule type" value="Genomic_DNA"/>
</dbReference>
<feature type="coiled-coil region" evidence="1">
    <location>
        <begin position="870"/>
        <end position="907"/>
    </location>
</feature>
<sequence>MMRSRGAGSTTTMVLERPPSPVTMALEPSLDALLAEEEDAQRRQEDILDRLGLAYATSYRTLGVDELPYLAGRQPVGDPAEAARWRWEPVTQKFVNRETRDYMTRSEYLAAFYPDVLAERSTCRHVPVESVRLGPGLPAAADPSLADKPPNVAAVAAYVFNAAGDLVTSDAVLVDRDATRREIVAALIESGALPPDANEDAYRVVLPHPRLFDFEAAAALPGAPVRDLYEGTGIGDALERFGGLGGDDAERLSLVVPAVVEPVRRQGQRLARASTRPVVLQRGGTVRERIDALVRETAARREALRDLARRAGRSLEERATEEEEAIAQRRRARAEAAAAGLSMGGARREATTPSPEAQAELEAALGALFGSATGTQPLAPGDEAAVIEWLVSAILSGRVTEGVDYGAAYDALRRRLLDEAFAASGGAETAVSPLQGAAGPRVVLAFLQQIDALVDDAREIERRAATSRERVPVFDEATGDVVAFEERLPAADEPDPSDVPIAVMRGVPVLPPDSIARAEGVIDVARAQCHTCRRWRAVRPEAMAQRVDYAIRYDAAASAEDEPLAEGAAPLSPAEADCVRFGFEFQHTLPTGLPPTPEGRRDVERVPMDAQYVVVHTPAPRRLADAVPDAMRPLGADSIEGFGIAARTTDERGHDVYDLEFGLLPGQSFLVPAASVDLYVIPSRDSISRSTGLVTVVATAGGEEEDEDEETGVVMGEGAAYRGGYGAPERRVVPGGRAVNYFCELAGGAGLLRVPITGLRGYEARQWECGDPTMDAHSAPVRELLTRLAREEAFERALGPTLPPDVREEVRQRIARLRAALHSEPEETAEAIEARLSAVGVSESSAADRAWDEMAADLDAIAGKRIDAVRAFVEAEAESVSEEAAAIEEEQRRQRRLRRGGEAQEEEMLLQEALLGGGGGEYGVAPASRRRARPLSAERPAPAAGAAETESERQFKRARLYREEALADEADALTDQLIEARRLRRAAAAMGRPTTAYDERIGALSRRLDEIDRESSPDAVESLGAVVPAEAAQETPAPRGPTFYERGVEVLADAPLGLYTRDAAAAAWERGGGSLVETVGIGSQAFRTFIKRLNAALKRPRVGAPVVYVPYGPPDAPDRYGGLYVLREFVRPDAIEAIVDAATNEAVARGRPVDPGLLTERLVAAATART</sequence>
<dbReference type="Proteomes" id="UP000249287">
    <property type="component" value="Segment"/>
</dbReference>
<proteinExistence type="predicted"/>
<feature type="region of interest" description="Disordered" evidence="2">
    <location>
        <begin position="921"/>
        <end position="953"/>
    </location>
</feature>
<dbReference type="KEGG" id="vg:36842606"/>
<organism evidence="3">
    <name type="scientific">Pandoravirus neocaledonia</name>
    <dbReference type="NCBI Taxonomy" id="2107708"/>
    <lineage>
        <taxon>Viruses</taxon>
        <taxon>Pandoravirus</taxon>
    </lineage>
</organism>
<protein>
    <submittedName>
        <fullName evidence="3">Uncharacterized protein</fullName>
    </submittedName>
</protein>
<feature type="compositionally biased region" description="Low complexity" evidence="2">
    <location>
        <begin position="934"/>
        <end position="948"/>
    </location>
</feature>